<evidence type="ECO:0000256" key="5">
    <source>
        <dbReference type="ARBA" id="ARBA00022927"/>
    </source>
</evidence>
<keyword evidence="9" id="KW-1185">Reference proteome</keyword>
<dbReference type="PANTHER" id="PTHR22761">
    <property type="entry name" value="CHARGED MULTIVESICULAR BODY PROTEIN"/>
    <property type="match status" value="1"/>
</dbReference>
<proteinExistence type="inferred from homology"/>
<evidence type="ECO:0000256" key="7">
    <source>
        <dbReference type="SAM" id="MobiDB-lite"/>
    </source>
</evidence>
<evidence type="ECO:0008006" key="10">
    <source>
        <dbReference type="Google" id="ProtNLM"/>
    </source>
</evidence>
<evidence type="ECO:0000256" key="4">
    <source>
        <dbReference type="ARBA" id="ARBA00022753"/>
    </source>
</evidence>
<evidence type="ECO:0000313" key="9">
    <source>
        <dbReference type="Proteomes" id="UP001605036"/>
    </source>
</evidence>
<keyword evidence="3" id="KW-0813">Transport</keyword>
<dbReference type="PANTHER" id="PTHR22761:SF5">
    <property type="entry name" value="CHARGED MULTIVESICULAR BODY PROTEIN 6"/>
    <property type="match status" value="1"/>
</dbReference>
<evidence type="ECO:0000256" key="6">
    <source>
        <dbReference type="ARBA" id="ARBA00023136"/>
    </source>
</evidence>
<name>A0ABD1YEY5_9MARC</name>
<comment type="similarity">
    <text evidence="2">Belongs to the SNF7 family.</text>
</comment>
<keyword evidence="4" id="KW-0967">Endosome</keyword>
<comment type="subcellular location">
    <subcellularLocation>
        <location evidence="1">Endosome membrane</location>
    </subcellularLocation>
</comment>
<sequence>MGNFFSSKKVKVTEVDRAILALKTQRRKLTTYQKQLDVVIEKETEVARELLKQKKKDRALLTLKRKKAQEELSKKVDVWIMNVEQQLSDIEVSSRQKAVFESLKIGHKAVQDLQKEISIEDVQKLMEDSAEAKAYQDELNVVLGQQLTDEDDEAVLAELDDLETAMELEGLLDVPAVPTTIPDKVPVEAEPEVEKSVKVLEEPIAEASDGLQTLPRKDVTKEDGEEDEDLDLPSVPTTKGTSDARLSSGNYGLCLPSLWSSVSRCAVDLALEQMLVLQQPCATSPIKKILVQLSARRRLSGFLGCLKQSSFYSIF</sequence>
<keyword evidence="6" id="KW-0472">Membrane</keyword>
<evidence type="ECO:0000256" key="1">
    <source>
        <dbReference type="ARBA" id="ARBA00004608"/>
    </source>
</evidence>
<keyword evidence="5" id="KW-0653">Protein transport</keyword>
<protein>
    <recommendedName>
        <fullName evidence="10">Charged multivesicular body protein 6</fullName>
    </recommendedName>
</protein>
<evidence type="ECO:0000313" key="8">
    <source>
        <dbReference type="EMBL" id="KAL2629343.1"/>
    </source>
</evidence>
<gene>
    <name evidence="8" type="ORF">R1flu_014029</name>
</gene>
<dbReference type="InterPro" id="IPR005024">
    <property type="entry name" value="Snf7_fam"/>
</dbReference>
<dbReference type="Pfam" id="PF03357">
    <property type="entry name" value="Snf7"/>
    <property type="match status" value="1"/>
</dbReference>
<accession>A0ABD1YEY5</accession>
<comment type="caution">
    <text evidence="8">The sequence shown here is derived from an EMBL/GenBank/DDBJ whole genome shotgun (WGS) entry which is preliminary data.</text>
</comment>
<dbReference type="GO" id="GO:0010008">
    <property type="term" value="C:endosome membrane"/>
    <property type="evidence" value="ECO:0007669"/>
    <property type="project" value="UniProtKB-SubCell"/>
</dbReference>
<feature type="region of interest" description="Disordered" evidence="7">
    <location>
        <begin position="209"/>
        <end position="243"/>
    </location>
</feature>
<dbReference type="Proteomes" id="UP001605036">
    <property type="component" value="Unassembled WGS sequence"/>
</dbReference>
<dbReference type="AlphaFoldDB" id="A0ABD1YEY5"/>
<evidence type="ECO:0000256" key="2">
    <source>
        <dbReference type="ARBA" id="ARBA00006190"/>
    </source>
</evidence>
<dbReference type="EMBL" id="JBHFFA010000004">
    <property type="protein sequence ID" value="KAL2629343.1"/>
    <property type="molecule type" value="Genomic_DNA"/>
</dbReference>
<dbReference type="Gene3D" id="1.10.287.1060">
    <property type="entry name" value="ESAT-6-like"/>
    <property type="match status" value="1"/>
</dbReference>
<reference evidence="8 9" key="1">
    <citation type="submission" date="2024-09" db="EMBL/GenBank/DDBJ databases">
        <title>Chromosome-scale assembly of Riccia fluitans.</title>
        <authorList>
            <person name="Paukszto L."/>
            <person name="Sawicki J."/>
            <person name="Karawczyk K."/>
            <person name="Piernik-Szablinska J."/>
            <person name="Szczecinska M."/>
            <person name="Mazdziarz M."/>
        </authorList>
    </citation>
    <scope>NUCLEOTIDE SEQUENCE [LARGE SCALE GENOMIC DNA]</scope>
    <source>
        <strain evidence="8">Rf_01</strain>
        <tissue evidence="8">Aerial parts of the thallus</tissue>
    </source>
</reference>
<organism evidence="8 9">
    <name type="scientific">Riccia fluitans</name>
    <dbReference type="NCBI Taxonomy" id="41844"/>
    <lineage>
        <taxon>Eukaryota</taxon>
        <taxon>Viridiplantae</taxon>
        <taxon>Streptophyta</taxon>
        <taxon>Embryophyta</taxon>
        <taxon>Marchantiophyta</taxon>
        <taxon>Marchantiopsida</taxon>
        <taxon>Marchantiidae</taxon>
        <taxon>Marchantiales</taxon>
        <taxon>Ricciaceae</taxon>
        <taxon>Riccia</taxon>
    </lineage>
</organism>
<evidence type="ECO:0000256" key="3">
    <source>
        <dbReference type="ARBA" id="ARBA00022448"/>
    </source>
</evidence>
<dbReference type="GO" id="GO:0015031">
    <property type="term" value="P:protein transport"/>
    <property type="evidence" value="ECO:0007669"/>
    <property type="project" value="UniProtKB-KW"/>
</dbReference>